<dbReference type="GO" id="GO:0005783">
    <property type="term" value="C:endoplasmic reticulum"/>
    <property type="evidence" value="ECO:0007669"/>
    <property type="project" value="InterPro"/>
</dbReference>
<dbReference type="GO" id="GO:0005506">
    <property type="term" value="F:iron ion binding"/>
    <property type="evidence" value="ECO:0007669"/>
    <property type="project" value="InterPro"/>
</dbReference>
<evidence type="ECO:0000256" key="2">
    <source>
        <dbReference type="ARBA" id="ARBA00022723"/>
    </source>
</evidence>
<organism evidence="8">
    <name type="scientific">Cyprideis torosa</name>
    <dbReference type="NCBI Taxonomy" id="163714"/>
    <lineage>
        <taxon>Eukaryota</taxon>
        <taxon>Metazoa</taxon>
        <taxon>Ecdysozoa</taxon>
        <taxon>Arthropoda</taxon>
        <taxon>Crustacea</taxon>
        <taxon>Oligostraca</taxon>
        <taxon>Ostracoda</taxon>
        <taxon>Podocopa</taxon>
        <taxon>Podocopida</taxon>
        <taxon>Cytherocopina</taxon>
        <taxon>Cytheroidea</taxon>
        <taxon>Cytherideidae</taxon>
        <taxon>Cyprideis</taxon>
    </lineage>
</organism>
<dbReference type="Pfam" id="PF08336">
    <property type="entry name" value="P4Ha_N"/>
    <property type="match status" value="1"/>
</dbReference>
<dbReference type="EMBL" id="OB661612">
    <property type="protein sequence ID" value="CAD7228604.1"/>
    <property type="molecule type" value="Genomic_DNA"/>
</dbReference>
<dbReference type="InterPro" id="IPR045054">
    <property type="entry name" value="P4HA-like"/>
</dbReference>
<proteinExistence type="predicted"/>
<keyword evidence="2" id="KW-0479">Metal-binding</keyword>
<keyword evidence="6" id="KW-0408">Iron</keyword>
<dbReference type="SMART" id="SM00702">
    <property type="entry name" value="P4Hc"/>
    <property type="match status" value="1"/>
</dbReference>
<dbReference type="AlphaFoldDB" id="A0A7R8WBJ2"/>
<comment type="cofactor">
    <cofactor evidence="1">
        <name>L-ascorbate</name>
        <dbReference type="ChEBI" id="CHEBI:38290"/>
    </cofactor>
</comment>
<evidence type="ECO:0000256" key="5">
    <source>
        <dbReference type="ARBA" id="ARBA00023002"/>
    </source>
</evidence>
<evidence type="ECO:0000256" key="1">
    <source>
        <dbReference type="ARBA" id="ARBA00001961"/>
    </source>
</evidence>
<dbReference type="Pfam" id="PF13640">
    <property type="entry name" value="2OG-FeII_Oxy_3"/>
    <property type="match status" value="1"/>
</dbReference>
<dbReference type="PROSITE" id="PS51257">
    <property type="entry name" value="PROKAR_LIPOPROTEIN"/>
    <property type="match status" value="1"/>
</dbReference>
<dbReference type="GO" id="GO:0004656">
    <property type="term" value="F:procollagen-proline 4-dioxygenase activity"/>
    <property type="evidence" value="ECO:0007669"/>
    <property type="project" value="InterPro"/>
</dbReference>
<dbReference type="OrthoDB" id="420380at2759"/>
<dbReference type="InterPro" id="IPR044862">
    <property type="entry name" value="Pro_4_hyd_alph_FE2OG_OXY"/>
</dbReference>
<dbReference type="InterPro" id="IPR013547">
    <property type="entry name" value="P4H_N"/>
</dbReference>
<dbReference type="PANTHER" id="PTHR10869:SF244">
    <property type="entry name" value="PROLYL 4-HYDROXYLASE SUBUNIT ALPHA-2"/>
    <property type="match status" value="1"/>
</dbReference>
<evidence type="ECO:0000313" key="8">
    <source>
        <dbReference type="EMBL" id="CAD7228604.1"/>
    </source>
</evidence>
<evidence type="ECO:0000259" key="7">
    <source>
        <dbReference type="SMART" id="SM00702"/>
    </source>
</evidence>
<name>A0A7R8WBJ2_9CRUS</name>
<dbReference type="Gene3D" id="2.60.120.620">
    <property type="entry name" value="q2cbj1_9rhob like domain"/>
    <property type="match status" value="1"/>
</dbReference>
<keyword evidence="5" id="KW-0560">Oxidoreductase</keyword>
<feature type="domain" description="Prolyl 4-hydroxylase alpha subunit" evidence="7">
    <location>
        <begin position="422"/>
        <end position="611"/>
    </location>
</feature>
<dbReference type="GO" id="GO:0031418">
    <property type="term" value="F:L-ascorbic acid binding"/>
    <property type="evidence" value="ECO:0007669"/>
    <property type="project" value="UniProtKB-KW"/>
</dbReference>
<evidence type="ECO:0000256" key="3">
    <source>
        <dbReference type="ARBA" id="ARBA00022896"/>
    </source>
</evidence>
<gene>
    <name evidence="8" type="ORF">CTOB1V02_LOCUS6484</name>
</gene>
<evidence type="ECO:0000256" key="4">
    <source>
        <dbReference type="ARBA" id="ARBA00022964"/>
    </source>
</evidence>
<sequence>MKFALFFSCFVIVVAFSCVSSSTVHMKVGVLKQLPSNEESLLSTLKTYTKNEQFALDQLQKLITIQKQRKEAAEEHVLKKPRNANWKTFRNHPVNAYVTLRRMAVWSGAVAFMNHTENDEELAKGIVAATEKGFPTENDIKGALETLMKIQRVEPELVEAWVTNPSGTMNQTHEQLKASDFYEILKVGVANYQSYTSSFWKEMVVRESSKTTSGQVGSEKLPTEDVEAYFLKKISDASFKEENQEKIMQSLDRKVEPELVEAWVTNPSGTMNQTHEQFKASDFYEILKVGVADYLSYISSFWKEMVVRESSKTTSGQVGSEKLPTEDVEAYFLKKITDASFKEENQEEIMQSLDRFELRLISHELELYKMEKEESAKQMCKSSSPIITSNPTETLHCRFFTNGGNPLLILAPVKLQERSIKPLISEFVDIFTERDMDHLQELAIPRLELSRVAVDFPTDNSSVNSSYYRTGEVAWIKSNASHIAKRIVERIEAVTGMTDRTAEPLQVAAYAGPPVKFYVHLGESLLVLGKPLANRCKEYKHSILSVLHKLNTVPLGGRTVFPVINVALKPKKGSAVLFWDLQRNGGDDSLTFHEACPVVIGEKWISTKWFHELGNDKVLPCSVEAEDTGLDDLKSKLLEEIGD</sequence>
<dbReference type="PANTHER" id="PTHR10869">
    <property type="entry name" value="PROLYL 4-HYDROXYLASE ALPHA SUBUNIT"/>
    <property type="match status" value="1"/>
</dbReference>
<keyword evidence="4" id="KW-0223">Dioxygenase</keyword>
<reference evidence="8" key="1">
    <citation type="submission" date="2020-11" db="EMBL/GenBank/DDBJ databases">
        <authorList>
            <person name="Tran Van P."/>
        </authorList>
    </citation>
    <scope>NUCLEOTIDE SEQUENCE</scope>
</reference>
<dbReference type="InterPro" id="IPR006620">
    <property type="entry name" value="Pro_4_hyd_alph"/>
</dbReference>
<dbReference type="Gene3D" id="6.10.140.1460">
    <property type="match status" value="1"/>
</dbReference>
<keyword evidence="3" id="KW-0847">Vitamin C</keyword>
<accession>A0A7R8WBJ2</accession>
<protein>
    <recommendedName>
        <fullName evidence="7">Prolyl 4-hydroxylase alpha subunit domain-containing protein</fullName>
    </recommendedName>
</protein>
<evidence type="ECO:0000256" key="6">
    <source>
        <dbReference type="ARBA" id="ARBA00023004"/>
    </source>
</evidence>